<dbReference type="Pfam" id="PF13561">
    <property type="entry name" value="adh_short_C2"/>
    <property type="match status" value="1"/>
</dbReference>
<gene>
    <name evidence="3" type="ORF">EGI15_01475</name>
</gene>
<evidence type="ECO:0000256" key="2">
    <source>
        <dbReference type="ARBA" id="ARBA00023002"/>
    </source>
</evidence>
<comment type="caution">
    <text evidence="3">The sequence shown here is derived from an EMBL/GenBank/DDBJ whole genome shotgun (WGS) entry which is preliminary data.</text>
</comment>
<keyword evidence="2" id="KW-0560">Oxidoreductase</keyword>
<dbReference type="Gene3D" id="3.40.50.720">
    <property type="entry name" value="NAD(P)-binding Rossmann-like Domain"/>
    <property type="match status" value="1"/>
</dbReference>
<dbReference type="SUPFAM" id="SSF51735">
    <property type="entry name" value="NAD(P)-binding Rossmann-fold domains"/>
    <property type="match status" value="1"/>
</dbReference>
<sequence>MILVYSVILVTKVYHFEITLSKNFTMKKLTHKLAIVTGGNSGIGFAAAKELISEGATVIITGRRKEAVEKAAQELGAIPFIADQSNLDDIDLLKKEVEKKFGKADILFINAGITGTLTPIENMDVENFDQVMNINFRGAYFTLSKFIPLLNDGASVIFLSSIVASTYKPNSSAYQASKAALNSIAKTAAAELAPRKIRVNMISPGPIKTEIMSKAGLDEETLKNIQNHLIEQIPMKKMGTAEEIAKLVTYLSDDQISGYVTGTEIVIDGGITL</sequence>
<dbReference type="EMBL" id="RJTW01000002">
    <property type="protein sequence ID" value="ROH96491.1"/>
    <property type="molecule type" value="Genomic_DNA"/>
</dbReference>
<comment type="similarity">
    <text evidence="1">Belongs to the short-chain dehydrogenases/reductases (SDR) family.</text>
</comment>
<dbReference type="InterPro" id="IPR002347">
    <property type="entry name" value="SDR_fam"/>
</dbReference>
<accession>A0ABX9XB59</accession>
<protein>
    <submittedName>
        <fullName evidence="3">SDR family oxidoreductase</fullName>
    </submittedName>
</protein>
<evidence type="ECO:0000313" key="4">
    <source>
        <dbReference type="Proteomes" id="UP000281899"/>
    </source>
</evidence>
<dbReference type="Proteomes" id="UP000281899">
    <property type="component" value="Unassembled WGS sequence"/>
</dbReference>
<dbReference type="InterPro" id="IPR036291">
    <property type="entry name" value="NAD(P)-bd_dom_sf"/>
</dbReference>
<name>A0ABX9XB59_9FLAO</name>
<dbReference type="PANTHER" id="PTHR42760:SF133">
    <property type="entry name" value="3-OXOACYL-[ACYL-CARRIER-PROTEIN] REDUCTASE"/>
    <property type="match status" value="1"/>
</dbReference>
<dbReference type="PRINTS" id="PR00081">
    <property type="entry name" value="GDHRDH"/>
</dbReference>
<proteinExistence type="inferred from homology"/>
<dbReference type="PANTHER" id="PTHR42760">
    <property type="entry name" value="SHORT-CHAIN DEHYDROGENASES/REDUCTASES FAMILY MEMBER"/>
    <property type="match status" value="1"/>
</dbReference>
<reference evidence="3 4" key="1">
    <citation type="submission" date="2018-11" db="EMBL/GenBank/DDBJ databases">
        <title>Proposal to divide the Flavobacteriaceae and reorganize its genera based on Amino Acid Identity values calculated from whole genome sequences.</title>
        <authorList>
            <person name="Nicholson A.C."/>
            <person name="Gulvik C.A."/>
            <person name="Whitney A.M."/>
            <person name="Humrighouse B.W."/>
            <person name="Bell M."/>
            <person name="Holmes B."/>
            <person name="Steigerwalt A."/>
            <person name="Villarma A."/>
            <person name="Sheth M."/>
            <person name="Batra D."/>
            <person name="Pryor J."/>
            <person name="Bernardet J.-F."/>
            <person name="Hugo C."/>
            <person name="Kampfer P."/>
            <person name="Newman J."/>
            <person name="Mcquiston J.R."/>
        </authorList>
    </citation>
    <scope>NUCLEOTIDE SEQUENCE [LARGE SCALE GENOMIC DNA]</scope>
    <source>
        <strain evidence="3 4">G0235</strain>
    </source>
</reference>
<keyword evidence="4" id="KW-1185">Reference proteome</keyword>
<dbReference type="CDD" id="cd05233">
    <property type="entry name" value="SDR_c"/>
    <property type="match status" value="1"/>
</dbReference>
<organism evidence="3 4">
    <name type="scientific">Chryseobacterium cucumeris</name>
    <dbReference type="NCBI Taxonomy" id="1813611"/>
    <lineage>
        <taxon>Bacteria</taxon>
        <taxon>Pseudomonadati</taxon>
        <taxon>Bacteroidota</taxon>
        <taxon>Flavobacteriia</taxon>
        <taxon>Flavobacteriales</taxon>
        <taxon>Weeksellaceae</taxon>
        <taxon>Chryseobacterium group</taxon>
        <taxon>Chryseobacterium</taxon>
    </lineage>
</organism>
<evidence type="ECO:0000256" key="1">
    <source>
        <dbReference type="ARBA" id="ARBA00006484"/>
    </source>
</evidence>
<evidence type="ECO:0000313" key="3">
    <source>
        <dbReference type="EMBL" id="ROH96491.1"/>
    </source>
</evidence>